<evidence type="ECO:0000256" key="1">
    <source>
        <dbReference type="SAM" id="MobiDB-lite"/>
    </source>
</evidence>
<dbReference type="Proteomes" id="UP000193090">
    <property type="component" value="Unassembled WGS sequence"/>
</dbReference>
<evidence type="ECO:0000256" key="2">
    <source>
        <dbReference type="SAM" id="SignalP"/>
    </source>
</evidence>
<dbReference type="OrthoDB" id="4758272at2"/>
<dbReference type="EMBL" id="LQPZ01000013">
    <property type="protein sequence ID" value="ORX06981.1"/>
    <property type="molecule type" value="Genomic_DNA"/>
</dbReference>
<dbReference type="RefSeq" id="WP_133053653.1">
    <property type="nucleotide sequence ID" value="NZ_JACKSN010000029.1"/>
</dbReference>
<name>A0A1X2EP53_9MYCO</name>
<keyword evidence="4" id="KW-1185">Reference proteome</keyword>
<protein>
    <submittedName>
        <fullName evidence="3">Uncharacterized protein</fullName>
    </submittedName>
</protein>
<keyword evidence="2" id="KW-0732">Signal</keyword>
<feature type="compositionally biased region" description="Pro residues" evidence="1">
    <location>
        <begin position="45"/>
        <end position="58"/>
    </location>
</feature>
<accession>A0A1X2EP53</accession>
<sequence length="186" mass="19502">MDSWRYRMLVVVATASAVVAGCGRHAADTAEPAAPPEAASSSTSPAPPVLPGAAPPDALPADFPADVPIVAGDLHADSRDVLGSLGKIWTVTVGGLPPAGLDDAERLLTDTGFEPIEDTSQWSGGPCERESQFRKEDAATGAYIVHLCGNPDAEHYRLEYTVNVYPKDGWALPDLPDIPAPPEPPR</sequence>
<dbReference type="PROSITE" id="PS51257">
    <property type="entry name" value="PROKAR_LIPOPROTEIN"/>
    <property type="match status" value="1"/>
</dbReference>
<feature type="compositionally biased region" description="Low complexity" evidence="1">
    <location>
        <begin position="29"/>
        <end position="44"/>
    </location>
</feature>
<feature type="chain" id="PRO_5010871034" evidence="2">
    <location>
        <begin position="27"/>
        <end position="186"/>
    </location>
</feature>
<comment type="caution">
    <text evidence="3">The sequence shown here is derived from an EMBL/GenBank/DDBJ whole genome shotgun (WGS) entry which is preliminary data.</text>
</comment>
<dbReference type="STRING" id="1798.AWC30_05315"/>
<dbReference type="AlphaFoldDB" id="A0A1X2EP53"/>
<evidence type="ECO:0000313" key="3">
    <source>
        <dbReference type="EMBL" id="ORX06981.1"/>
    </source>
</evidence>
<reference evidence="3 4" key="1">
    <citation type="submission" date="2016-01" db="EMBL/GenBank/DDBJ databases">
        <title>The new phylogeny of the genus Mycobacterium.</title>
        <authorList>
            <person name="Tarcisio F."/>
            <person name="Conor M."/>
            <person name="Antonella G."/>
            <person name="Elisabetta G."/>
            <person name="Giulia F.S."/>
            <person name="Sara T."/>
            <person name="Anna F."/>
            <person name="Clotilde B."/>
            <person name="Roberto B."/>
            <person name="Veronica D.S."/>
            <person name="Fabio R."/>
            <person name="Monica P."/>
            <person name="Olivier J."/>
            <person name="Enrico T."/>
            <person name="Nicola S."/>
        </authorList>
    </citation>
    <scope>NUCLEOTIDE SEQUENCE [LARGE SCALE GENOMIC DNA]</scope>
    <source>
        <strain evidence="3 4">DSM 44153</strain>
    </source>
</reference>
<proteinExistence type="predicted"/>
<organism evidence="3 4">
    <name type="scientific">Mycolicibacillus trivialis</name>
    <dbReference type="NCBI Taxonomy" id="1798"/>
    <lineage>
        <taxon>Bacteria</taxon>
        <taxon>Bacillati</taxon>
        <taxon>Actinomycetota</taxon>
        <taxon>Actinomycetes</taxon>
        <taxon>Mycobacteriales</taxon>
        <taxon>Mycobacteriaceae</taxon>
        <taxon>Mycolicibacillus</taxon>
    </lineage>
</organism>
<feature type="signal peptide" evidence="2">
    <location>
        <begin position="1"/>
        <end position="26"/>
    </location>
</feature>
<evidence type="ECO:0000313" key="4">
    <source>
        <dbReference type="Proteomes" id="UP000193090"/>
    </source>
</evidence>
<feature type="region of interest" description="Disordered" evidence="1">
    <location>
        <begin position="28"/>
        <end position="58"/>
    </location>
</feature>
<gene>
    <name evidence="3" type="ORF">AWC30_05315</name>
</gene>